<name>A0A6L2Q0G2_COPFO</name>
<dbReference type="PANTHER" id="PTHR12790:SF0">
    <property type="entry name" value="RNA POLYMERASE I-SPECIFIC TRANSCRIPTION INITIATION FACTOR RRN3-RELATED"/>
    <property type="match status" value="1"/>
</dbReference>
<protein>
    <recommendedName>
        <fullName evidence="5">RNA polymerase I-specific transcription initiation factor RRN3</fullName>
    </recommendedName>
</protein>
<evidence type="ECO:0000256" key="1">
    <source>
        <dbReference type="ARBA" id="ARBA00010098"/>
    </source>
</evidence>
<proteinExistence type="inferred from homology"/>
<dbReference type="GO" id="GO:0005634">
    <property type="term" value="C:nucleus"/>
    <property type="evidence" value="ECO:0007669"/>
    <property type="project" value="TreeGrafter"/>
</dbReference>
<comment type="caution">
    <text evidence="3">The sequence shown here is derived from an EMBL/GenBank/DDBJ whole genome shotgun (WGS) entry which is preliminary data.</text>
</comment>
<dbReference type="EMBL" id="BLKM01000550">
    <property type="protein sequence ID" value="GFG35447.1"/>
    <property type="molecule type" value="Genomic_DNA"/>
</dbReference>
<dbReference type="AlphaFoldDB" id="A0A6L2Q0G2"/>
<evidence type="ECO:0000313" key="4">
    <source>
        <dbReference type="Proteomes" id="UP000502823"/>
    </source>
</evidence>
<dbReference type="Pfam" id="PF05327">
    <property type="entry name" value="RRN3"/>
    <property type="match status" value="1"/>
</dbReference>
<organism evidence="3 4">
    <name type="scientific">Coptotermes formosanus</name>
    <name type="common">Formosan subterranean termite</name>
    <dbReference type="NCBI Taxonomy" id="36987"/>
    <lineage>
        <taxon>Eukaryota</taxon>
        <taxon>Metazoa</taxon>
        <taxon>Ecdysozoa</taxon>
        <taxon>Arthropoda</taxon>
        <taxon>Hexapoda</taxon>
        <taxon>Insecta</taxon>
        <taxon>Pterygota</taxon>
        <taxon>Neoptera</taxon>
        <taxon>Polyneoptera</taxon>
        <taxon>Dictyoptera</taxon>
        <taxon>Blattodea</taxon>
        <taxon>Blattoidea</taxon>
        <taxon>Termitoidae</taxon>
        <taxon>Rhinotermitidae</taxon>
        <taxon>Coptotermes</taxon>
    </lineage>
</organism>
<feature type="compositionally biased region" description="Acidic residues" evidence="2">
    <location>
        <begin position="565"/>
        <end position="576"/>
    </location>
</feature>
<dbReference type="PANTHER" id="PTHR12790">
    <property type="entry name" value="TRANSCRIPTION INITIATION FACTOR IA RRN3"/>
    <property type="match status" value="1"/>
</dbReference>
<evidence type="ECO:0008006" key="5">
    <source>
        <dbReference type="Google" id="ProtNLM"/>
    </source>
</evidence>
<dbReference type="OrthoDB" id="26970at2759"/>
<dbReference type="FunCoup" id="A0A6L2Q0G2">
    <property type="interactions" value="1451"/>
</dbReference>
<feature type="compositionally biased region" description="Polar residues" evidence="2">
    <location>
        <begin position="580"/>
        <end position="589"/>
    </location>
</feature>
<accession>A0A6L2Q0G2</accession>
<dbReference type="GO" id="GO:0001042">
    <property type="term" value="F:RNA polymerase I core binding"/>
    <property type="evidence" value="ECO:0007669"/>
    <property type="project" value="TreeGrafter"/>
</dbReference>
<dbReference type="InParanoid" id="A0A6L2Q0G2"/>
<dbReference type="GO" id="GO:0001181">
    <property type="term" value="F:RNA polymerase I general transcription initiation factor activity"/>
    <property type="evidence" value="ECO:0007669"/>
    <property type="project" value="InterPro"/>
</dbReference>
<comment type="similarity">
    <text evidence="1">Belongs to the RRN3 family.</text>
</comment>
<dbReference type="InterPro" id="IPR007991">
    <property type="entry name" value="RNA_pol_I_trans_ini_fac_RRN3"/>
</dbReference>
<dbReference type="GO" id="GO:0006361">
    <property type="term" value="P:transcription initiation at RNA polymerase I promoter"/>
    <property type="evidence" value="ECO:0007669"/>
    <property type="project" value="InterPro"/>
</dbReference>
<evidence type="ECO:0000256" key="2">
    <source>
        <dbReference type="SAM" id="MobiDB-lite"/>
    </source>
</evidence>
<feature type="region of interest" description="Disordered" evidence="2">
    <location>
        <begin position="551"/>
        <end position="592"/>
    </location>
</feature>
<reference evidence="4" key="1">
    <citation type="submission" date="2020-01" db="EMBL/GenBank/DDBJ databases">
        <title>Draft genome sequence of the Termite Coptotermes fromosanus.</title>
        <authorList>
            <person name="Itakura S."/>
            <person name="Yosikawa Y."/>
            <person name="Umezawa K."/>
        </authorList>
    </citation>
    <scope>NUCLEOTIDE SEQUENCE [LARGE SCALE GENOMIC DNA]</scope>
</reference>
<evidence type="ECO:0000313" key="3">
    <source>
        <dbReference type="EMBL" id="GFG35447.1"/>
    </source>
</evidence>
<keyword evidence="4" id="KW-1185">Reference proteome</keyword>
<dbReference type="Proteomes" id="UP000502823">
    <property type="component" value="Unassembled WGS sequence"/>
</dbReference>
<sequence>MSVITSSISGLSSILKSPGIRKRNAEQRVRFRLPESLKTVLLDFVDRKNIKSYEELIYTIRDGDVDDGNLMQLLTEVQECISLMDKKLSHFVEAVLMVDWVHRNDEIVKKFQGFLLDLLSAHNYYTKSALEKLMPVFKSVGCEKEWINGVPTEEEILVFGHAHGVLRVLLQVMPMACDVLVQVVMNHFPYIRRPSHEHECFIYNMLKVTEYQPRLRLQFLIIIFKRLVALDVYAPRVEVLEQEEVEECFDMDIEETEAKKEYMHVQHIGMKHPIANNLDISMVQLFIYLRSECHGADNHLDWERTKQLYHDLVTVFEQVILSTHATHHVQFLLFYMCSFRVTVAETFLNYLWHKVVSPSVPSIVRQSAIMYMGGLLCRAAYINISILKALIAEMSTWIHTYISSQDGLECVNSDVRVHSVFYTICQTLFYVIAFRHCDLVNTKKNLTFLQSLNLTKMVTCRLNPLKVCLPVVAQNFAAVTRTYQLAYCYTVLQHNARFSMPVIYQDHRGYAITRESTLLDTFFPFDPFVLCRCGHFVKSIYRSYQESEQENVFNEQDVDSTGGKEEEEDDDEDDFLTDQLHGSTLSHSSAVPDMFSYGLSPGFKLL</sequence>
<gene>
    <name evidence="3" type="ORF">Cfor_09105</name>
</gene>